<evidence type="ECO:0000313" key="5">
    <source>
        <dbReference type="EMBL" id="SMF08846.1"/>
    </source>
</evidence>
<evidence type="ECO:0000259" key="4">
    <source>
        <dbReference type="Pfam" id="PF23598"/>
    </source>
</evidence>
<dbReference type="STRING" id="28094.SAMN06295900_102389"/>
<dbReference type="AlphaFoldDB" id="A0A1X7D4Q6"/>
<evidence type="ECO:0000256" key="1">
    <source>
        <dbReference type="ARBA" id="ARBA00022614"/>
    </source>
</evidence>
<dbReference type="Gene3D" id="3.80.10.10">
    <property type="entry name" value="Ribonuclease Inhibitor"/>
    <property type="match status" value="1"/>
</dbReference>
<dbReference type="InterPro" id="IPR032675">
    <property type="entry name" value="LRR_dom_sf"/>
</dbReference>
<dbReference type="Pfam" id="PF23598">
    <property type="entry name" value="LRR_14"/>
    <property type="match status" value="1"/>
</dbReference>
<dbReference type="GeneID" id="95552289"/>
<dbReference type="PROSITE" id="PS51450">
    <property type="entry name" value="LRR"/>
    <property type="match status" value="2"/>
</dbReference>
<dbReference type="Pfam" id="PF00560">
    <property type="entry name" value="LRR_1"/>
    <property type="match status" value="1"/>
</dbReference>
<dbReference type="Pfam" id="PF13516">
    <property type="entry name" value="LRR_6"/>
    <property type="match status" value="1"/>
</dbReference>
<feature type="region of interest" description="Disordered" evidence="3">
    <location>
        <begin position="458"/>
        <end position="527"/>
    </location>
</feature>
<dbReference type="SMART" id="SM00369">
    <property type="entry name" value="LRR_TYP"/>
    <property type="match status" value="6"/>
</dbReference>
<evidence type="ECO:0000256" key="2">
    <source>
        <dbReference type="ARBA" id="ARBA00022737"/>
    </source>
</evidence>
<evidence type="ECO:0000256" key="3">
    <source>
        <dbReference type="SAM" id="MobiDB-lite"/>
    </source>
</evidence>
<protein>
    <submittedName>
        <fullName evidence="5">Leucine rich repeat-containing protein</fullName>
    </submittedName>
</protein>
<dbReference type="EMBL" id="FXAH01000002">
    <property type="protein sequence ID" value="SMF08846.1"/>
    <property type="molecule type" value="Genomic_DNA"/>
</dbReference>
<sequence length="833" mass="91511">MLKKIASNISASISFPVSSSNDETASSSAGHRNMHDFETLRWINDKNRESNELRHTAADRLTTARRGADIDLERLGLTDVPDHLLARVADSRTVSLKGNGLNEVPRRMLTFAKLQSLDLSRNKIEVLSSEIGQLTTMRKLDLSHNRLSELPDSIGQLTQLESLRVRHNALEFVTPSIGNLTNLKKLLLRANVLTELPDEIRRCSRLQELDLSQNHFTVLPETVGSLSQLRKLHVSDNDLTDEVVEIDDVDAQHEGEPGLMIDRAIPQSVGELKKLKELDVSGNTGLSFLPTGFGPLEYASTSRMTVKKFSDRPSVLSELRIHIGNTPLPVELAKDGRLPLLASIPAIEHRELYQPPLARARRTLDEAHDADRPDHGLDAFDENPIARTAHAMPEILAAQTALGGNGQPVLDALLRSLAGGSGTLGAGYAGMHPIHPPAPAGEYTVPVQQSERGVKRVAFADRQGGVRTPSGGARSSARNRVSPPSPTSSTSASSRASSSRVSEPASPRVPQGYPPRARRHDDGYSTMPAPVQQAATQIPYAVPYMAPYPGQPSASQAYAAQPPQMQAPYAQPPHTQATYARPEFPQAAQSPALAELLRALALSSRGPQQPQPLAAPLHTQEVRETLFDYAASGPAAAEQFETDMVGVEQVQHARLTGLAQRHMQQIYMQGPWLQYNLTKARNGQSTRRDLWNLVVTMFRQHVICKLADDVAKENQKKLASDPSKTHLVTDPLPIALMYEVLVSGPGELQIPGFEDLRGQLEKDAGLRMMFAGIVPPDQYEFFRAHIMMEVKAAQTQKNGLDLKEFARKQDFWQAFLREEELGARMAPIGRYGF</sequence>
<dbReference type="PANTHER" id="PTHR48051:SF1">
    <property type="entry name" value="RAS SUPPRESSOR PROTEIN 1"/>
    <property type="match status" value="1"/>
</dbReference>
<organism evidence="5 6">
    <name type="scientific">Trinickia caryophylli</name>
    <name type="common">Paraburkholderia caryophylli</name>
    <dbReference type="NCBI Taxonomy" id="28094"/>
    <lineage>
        <taxon>Bacteria</taxon>
        <taxon>Pseudomonadati</taxon>
        <taxon>Pseudomonadota</taxon>
        <taxon>Betaproteobacteria</taxon>
        <taxon>Burkholderiales</taxon>
        <taxon>Burkholderiaceae</taxon>
        <taxon>Trinickia</taxon>
    </lineage>
</organism>
<feature type="compositionally biased region" description="Low complexity" evidence="3">
    <location>
        <begin position="487"/>
        <end position="510"/>
    </location>
</feature>
<dbReference type="OrthoDB" id="627712at2"/>
<dbReference type="InterPro" id="IPR003591">
    <property type="entry name" value="Leu-rich_rpt_typical-subtyp"/>
</dbReference>
<dbReference type="InterPro" id="IPR001611">
    <property type="entry name" value="Leu-rich_rpt"/>
</dbReference>
<dbReference type="InterPro" id="IPR055414">
    <property type="entry name" value="LRR_R13L4/SHOC2-like"/>
</dbReference>
<dbReference type="SMART" id="SM00364">
    <property type="entry name" value="LRR_BAC"/>
    <property type="match status" value="4"/>
</dbReference>
<feature type="compositionally biased region" description="Low complexity" evidence="3">
    <location>
        <begin position="552"/>
        <end position="573"/>
    </location>
</feature>
<keyword evidence="2" id="KW-0677">Repeat</keyword>
<feature type="domain" description="Disease resistance R13L4/SHOC-2-like LRR" evidence="4">
    <location>
        <begin position="111"/>
        <end position="186"/>
    </location>
</feature>
<reference evidence="6" key="1">
    <citation type="submission" date="2017-04" db="EMBL/GenBank/DDBJ databases">
        <authorList>
            <person name="Varghese N."/>
            <person name="Submissions S."/>
        </authorList>
    </citation>
    <scope>NUCLEOTIDE SEQUENCE [LARGE SCALE GENOMIC DNA]</scope>
    <source>
        <strain evidence="6">Ballard 720</strain>
    </source>
</reference>
<dbReference type="GO" id="GO:0005737">
    <property type="term" value="C:cytoplasm"/>
    <property type="evidence" value="ECO:0007669"/>
    <property type="project" value="TreeGrafter"/>
</dbReference>
<keyword evidence="6" id="KW-1185">Reference proteome</keyword>
<dbReference type="PANTHER" id="PTHR48051">
    <property type="match status" value="1"/>
</dbReference>
<name>A0A1X7D4Q6_TRICW</name>
<keyword evidence="1" id="KW-0433">Leucine-rich repeat</keyword>
<gene>
    <name evidence="5" type="ORF">SAMN06295900_102389</name>
</gene>
<feature type="region of interest" description="Disordered" evidence="3">
    <location>
        <begin position="552"/>
        <end position="576"/>
    </location>
</feature>
<dbReference type="SUPFAM" id="SSF52058">
    <property type="entry name" value="L domain-like"/>
    <property type="match status" value="1"/>
</dbReference>
<dbReference type="InterPro" id="IPR050216">
    <property type="entry name" value="LRR_domain-containing"/>
</dbReference>
<proteinExistence type="predicted"/>
<accession>A0A1X7D4Q6</accession>
<dbReference type="Proteomes" id="UP000192911">
    <property type="component" value="Unassembled WGS sequence"/>
</dbReference>
<evidence type="ECO:0000313" key="6">
    <source>
        <dbReference type="Proteomes" id="UP000192911"/>
    </source>
</evidence>
<dbReference type="RefSeq" id="WP_085225166.1">
    <property type="nucleotide sequence ID" value="NZ_BSQD01000002.1"/>
</dbReference>